<dbReference type="Proteomes" id="UP000247763">
    <property type="component" value="Chromosome"/>
</dbReference>
<dbReference type="KEGG" id="phb:HYN04_12420"/>
<evidence type="ECO:0000256" key="1">
    <source>
        <dbReference type="SAM" id="Phobius"/>
    </source>
</evidence>
<evidence type="ECO:0000313" key="4">
    <source>
        <dbReference type="Proteomes" id="UP000247763"/>
    </source>
</evidence>
<feature type="transmembrane region" description="Helical" evidence="1">
    <location>
        <begin position="57"/>
        <end position="78"/>
    </location>
</feature>
<keyword evidence="1" id="KW-0472">Membrane</keyword>
<feature type="transmembrane region" description="Helical" evidence="1">
    <location>
        <begin position="28"/>
        <end position="51"/>
    </location>
</feature>
<keyword evidence="4" id="KW-1185">Reference proteome</keyword>
<dbReference type="RefSeq" id="WP_110451051.1">
    <property type="nucleotide sequence ID" value="NZ_CP029479.1"/>
</dbReference>
<dbReference type="InterPro" id="IPR005804">
    <property type="entry name" value="FA_desaturase_dom"/>
</dbReference>
<dbReference type="GO" id="GO:0006629">
    <property type="term" value="P:lipid metabolic process"/>
    <property type="evidence" value="ECO:0007669"/>
    <property type="project" value="InterPro"/>
</dbReference>
<reference evidence="4" key="1">
    <citation type="submission" date="2018-05" db="EMBL/GenBank/DDBJ databases">
        <title>Genome sequencing of Phenylobacterium sp. HYN0004.</title>
        <authorList>
            <person name="Yi H."/>
            <person name="Baek C."/>
        </authorList>
    </citation>
    <scope>NUCLEOTIDE SEQUENCE [LARGE SCALE GENOMIC DNA]</scope>
    <source>
        <strain evidence="4">HYN0004</strain>
    </source>
</reference>
<protein>
    <recommendedName>
        <fullName evidence="2">Fatty acid desaturase domain-containing protein</fullName>
    </recommendedName>
</protein>
<evidence type="ECO:0000259" key="2">
    <source>
        <dbReference type="Pfam" id="PF00487"/>
    </source>
</evidence>
<organism evidence="3 4">
    <name type="scientific">Phenylobacterium parvum</name>
    <dbReference type="NCBI Taxonomy" id="2201350"/>
    <lineage>
        <taxon>Bacteria</taxon>
        <taxon>Pseudomonadati</taxon>
        <taxon>Pseudomonadota</taxon>
        <taxon>Alphaproteobacteria</taxon>
        <taxon>Caulobacterales</taxon>
        <taxon>Caulobacteraceae</taxon>
        <taxon>Phenylobacterium</taxon>
    </lineage>
</organism>
<dbReference type="Pfam" id="PF00487">
    <property type="entry name" value="FA_desaturase"/>
    <property type="match status" value="1"/>
</dbReference>
<gene>
    <name evidence="3" type="ORF">HYN04_12420</name>
</gene>
<keyword evidence="1" id="KW-1133">Transmembrane helix</keyword>
<keyword evidence="1" id="KW-0812">Transmembrane</keyword>
<sequence length="320" mass="34926">MTGDPNSPAFAALDRETYRRLVRPRNDVALLHLAARAAFHLSLLALSVHLASTERTLVALAVLVPHWAAWSFLGWAGLGHELFHRNVLSSRRANAILFRACSILTWSNDAFFELTHPLHHRHTLGPADIEANARARIPPAQWPWLLTLDLPGLVRRLRLLVLNAAGRIPGDARIQALAPPGSPERRAVRDGARRVLAVQAVLAASFLAAGQPILIAGVTLAPFCLSGFNRVLALLQHAGLEAGSPETRFDVSTRTVRLGPVAAFFYANMNLHLAHHVWPAIPFYNLPEADRALVESGASRHETRGFLAGLRLLSRLSTSG</sequence>
<name>A0A2Z3HUF7_9CAUL</name>
<proteinExistence type="predicted"/>
<evidence type="ECO:0000313" key="3">
    <source>
        <dbReference type="EMBL" id="AWM78485.1"/>
    </source>
</evidence>
<feature type="domain" description="Fatty acid desaturase" evidence="2">
    <location>
        <begin position="60"/>
        <end position="295"/>
    </location>
</feature>
<accession>A0A2Z3HUF7</accession>
<dbReference type="AlphaFoldDB" id="A0A2Z3HUF7"/>
<dbReference type="EMBL" id="CP029479">
    <property type="protein sequence ID" value="AWM78485.1"/>
    <property type="molecule type" value="Genomic_DNA"/>
</dbReference>
<dbReference type="OrthoDB" id="9769653at2"/>